<dbReference type="RefSeq" id="WP_013448784.1">
    <property type="nucleotide sequence ID" value="NZ_CABFLZ010000049.1"/>
</dbReference>
<name>A0A9X9R0I6_NEISU</name>
<reference evidence="2" key="1">
    <citation type="submission" date="2019-05" db="EMBL/GenBank/DDBJ databases">
        <authorList>
            <person name="Hibberd M."/>
        </authorList>
    </citation>
    <scope>NUCLEOTIDE SEQUENCE</scope>
    <source>
        <strain evidence="2">Neisseria_subflava_BgEED23</strain>
    </source>
</reference>
<comment type="caution">
    <text evidence="2">The sequence shown here is derived from an EMBL/GenBank/DDBJ whole genome shotgun (WGS) entry which is preliminary data.</text>
</comment>
<dbReference type="CDD" id="cd04847">
    <property type="entry name" value="Peptidases_S8_Subtilisin_like_2"/>
    <property type="match status" value="1"/>
</dbReference>
<dbReference type="EMBL" id="CABFLZ010000049">
    <property type="protein sequence ID" value="VTY09991.1"/>
    <property type="molecule type" value="Genomic_DNA"/>
</dbReference>
<keyword evidence="3" id="KW-1185">Reference proteome</keyword>
<evidence type="ECO:0000259" key="1">
    <source>
        <dbReference type="Pfam" id="PF00082"/>
    </source>
</evidence>
<dbReference type="Proteomes" id="UP000626795">
    <property type="component" value="Unassembled WGS sequence"/>
</dbReference>
<dbReference type="Gene3D" id="3.40.50.200">
    <property type="entry name" value="Peptidase S8/S53 domain"/>
    <property type="match status" value="1"/>
</dbReference>
<evidence type="ECO:0000313" key="3">
    <source>
        <dbReference type="Proteomes" id="UP000626795"/>
    </source>
</evidence>
<dbReference type="Pfam" id="PF00082">
    <property type="entry name" value="Peptidase_S8"/>
    <property type="match status" value="1"/>
</dbReference>
<feature type="domain" description="Peptidase S8/S53" evidence="1">
    <location>
        <begin position="273"/>
        <end position="523"/>
    </location>
</feature>
<dbReference type="SUPFAM" id="SSF52743">
    <property type="entry name" value="Subtilisin-like"/>
    <property type="match status" value="1"/>
</dbReference>
<dbReference type="GO" id="GO:0004252">
    <property type="term" value="F:serine-type endopeptidase activity"/>
    <property type="evidence" value="ECO:0007669"/>
    <property type="project" value="InterPro"/>
</dbReference>
<gene>
    <name evidence="2" type="ORF">ONOEEDHL_01118</name>
</gene>
<sequence>MNNILTLRGNKFIQEKRNGGGGPIKLSNNLIVKLSRLKDLHESLIKVKKTWGDNKIIDGVLVSVYYDRIIAKSNRINGYLNGGTNFEPTHTVVGAKFNSDKTKHIITHYISRDILDKTITISSQIIALFQQSFPNGELTTQAFNDPKTFDNLQYDNYPFKKNTFKQYLKDSCYVEKFDIEKAEKQNLKNSIITFYDVKTDIHDLLRKINIDVSNANVLDSTTALLDEKNVGIVLSKIPYLVSMAVENFSSLSPEEFQCMEDQVEIPIPSPKNEPIIGVIDTLFDSRVYFSEWVDYHDLISDDIHKEPADYKHGTAVSSLIVDAPNLNKRLDDGCGRFQVRHFGVSLHTGFNSFNIIKQIKEIVSQNSDIKVWNLSLGSNDEIKANFISAEAAALDEIQFENDVIFVIAATNGAMKNGQRTKIGSPADSLNSLIVSSVDFEGKPADYSRQGIVLSFFTKPDIAYYGGGNESYINVCEPLGSARVAGTSFAAPLVARKLAYLIYIMGLKREEAKALLIDSAIGWNAKQSFEEMILIGNGVIPIKIEEILSTPEDEIKFIVSDVSEKYNSYNYNFPVPVSDGKYPYVAKVTMCYFPRCSRNQGVDYTNTELNITFGRLNDEGIKPINNDRQHFDDAPGYIKEESARALFRKWDNTKHICESFTSSKKAKSIFNTANPQWGMSVKTIERLKKKDGEGIRFGVVVTLKELKGVNRIEEFIHQASLRGWLVSKLQVETQVEIYNKLNEEIVFE</sequence>
<dbReference type="InterPro" id="IPR034074">
    <property type="entry name" value="Y4bN_pept_dom"/>
</dbReference>
<dbReference type="InterPro" id="IPR036852">
    <property type="entry name" value="Peptidase_S8/S53_dom_sf"/>
</dbReference>
<proteinExistence type="predicted"/>
<dbReference type="GO" id="GO:0006508">
    <property type="term" value="P:proteolysis"/>
    <property type="evidence" value="ECO:0007669"/>
    <property type="project" value="InterPro"/>
</dbReference>
<protein>
    <submittedName>
        <fullName evidence="2">Subtilase family protein</fullName>
    </submittedName>
</protein>
<dbReference type="InterPro" id="IPR000209">
    <property type="entry name" value="Peptidase_S8/S53_dom"/>
</dbReference>
<dbReference type="AlphaFoldDB" id="A0A9X9R0I6"/>
<organism evidence="2 3">
    <name type="scientific">Neisseria subflava</name>
    <dbReference type="NCBI Taxonomy" id="28449"/>
    <lineage>
        <taxon>Bacteria</taxon>
        <taxon>Pseudomonadati</taxon>
        <taxon>Pseudomonadota</taxon>
        <taxon>Betaproteobacteria</taxon>
        <taxon>Neisseriales</taxon>
        <taxon>Neisseriaceae</taxon>
        <taxon>Neisseria</taxon>
    </lineage>
</organism>
<accession>A0A9X9R0I6</accession>
<evidence type="ECO:0000313" key="2">
    <source>
        <dbReference type="EMBL" id="VTY09991.1"/>
    </source>
</evidence>